<accession>A0A4S3JJ84</accession>
<keyword evidence="2" id="KW-1185">Reference proteome</keyword>
<comment type="caution">
    <text evidence="1">The sequence shown here is derived from an EMBL/GenBank/DDBJ whole genome shotgun (WGS) entry which is preliminary data.</text>
</comment>
<evidence type="ECO:0000313" key="2">
    <source>
        <dbReference type="Proteomes" id="UP000308092"/>
    </source>
</evidence>
<dbReference type="EMBL" id="SOSA01000157">
    <property type="protein sequence ID" value="THC95432.1"/>
    <property type="molecule type" value="Genomic_DNA"/>
</dbReference>
<protein>
    <submittedName>
        <fullName evidence="1">Uncharacterized protein</fullName>
    </submittedName>
</protein>
<name>A0A4S3JJ84_9EURO</name>
<dbReference type="VEuPathDB" id="FungiDB:EYZ11_005074"/>
<proteinExistence type="predicted"/>
<gene>
    <name evidence="1" type="ORF">EYZ11_005074</name>
</gene>
<reference evidence="1 2" key="1">
    <citation type="submission" date="2019-03" db="EMBL/GenBank/DDBJ databases">
        <title>The genome sequence of a newly discovered highly antifungal drug resistant Aspergillus species, Aspergillus tanneri NIH 1004.</title>
        <authorList>
            <person name="Mounaud S."/>
            <person name="Singh I."/>
            <person name="Joardar V."/>
            <person name="Pakala S."/>
            <person name="Pakala S."/>
            <person name="Venepally P."/>
            <person name="Hoover J."/>
            <person name="Nierman W."/>
            <person name="Chung J."/>
            <person name="Losada L."/>
        </authorList>
    </citation>
    <scope>NUCLEOTIDE SEQUENCE [LARGE SCALE GENOMIC DNA]</scope>
    <source>
        <strain evidence="1 2">NIH1004</strain>
    </source>
</reference>
<sequence>MAQELHRPEDTDVSNIYSAIDDLTTLLHIVHI</sequence>
<organism evidence="1 2">
    <name type="scientific">Aspergillus tanneri</name>
    <dbReference type="NCBI Taxonomy" id="1220188"/>
    <lineage>
        <taxon>Eukaryota</taxon>
        <taxon>Fungi</taxon>
        <taxon>Dikarya</taxon>
        <taxon>Ascomycota</taxon>
        <taxon>Pezizomycotina</taxon>
        <taxon>Eurotiomycetes</taxon>
        <taxon>Eurotiomycetidae</taxon>
        <taxon>Eurotiales</taxon>
        <taxon>Aspergillaceae</taxon>
        <taxon>Aspergillus</taxon>
        <taxon>Aspergillus subgen. Circumdati</taxon>
    </lineage>
</organism>
<dbReference type="Proteomes" id="UP000308092">
    <property type="component" value="Unassembled WGS sequence"/>
</dbReference>
<dbReference type="AlphaFoldDB" id="A0A4S3JJ84"/>
<evidence type="ECO:0000313" key="1">
    <source>
        <dbReference type="EMBL" id="THC95432.1"/>
    </source>
</evidence>